<evidence type="ECO:0008006" key="3">
    <source>
        <dbReference type="Google" id="ProtNLM"/>
    </source>
</evidence>
<accession>A0ABR6BNJ2</accession>
<keyword evidence="2" id="KW-1185">Reference proteome</keyword>
<reference evidence="1 2" key="1">
    <citation type="submission" date="2020-08" db="EMBL/GenBank/DDBJ databases">
        <title>Genomic Encyclopedia of Archaeal and Bacterial Type Strains, Phase II (KMG-II): from individual species to whole genera.</title>
        <authorList>
            <person name="Goeker M."/>
        </authorList>
    </citation>
    <scope>NUCLEOTIDE SEQUENCE [LARGE SCALE GENOMIC DNA]</scope>
    <source>
        <strain evidence="1 2">DSM 43850</strain>
    </source>
</reference>
<dbReference type="RefSeq" id="WP_025356624.1">
    <property type="nucleotide sequence ID" value="NZ_BAAABQ010000073.1"/>
</dbReference>
<dbReference type="Proteomes" id="UP000517916">
    <property type="component" value="Unassembled WGS sequence"/>
</dbReference>
<name>A0ABR6BNJ2_9PSEU</name>
<protein>
    <recommendedName>
        <fullName evidence="3">N-acetyltransferase domain-containing protein</fullName>
    </recommendedName>
</protein>
<comment type="caution">
    <text evidence="1">The sequence shown here is derived from an EMBL/GenBank/DDBJ whole genome shotgun (WGS) entry which is preliminary data.</text>
</comment>
<gene>
    <name evidence="1" type="ORF">BC739_005507</name>
</gene>
<dbReference type="EMBL" id="JACJID010000004">
    <property type="protein sequence ID" value="MBA8928290.1"/>
    <property type="molecule type" value="Genomic_DNA"/>
</dbReference>
<sequence>MSTSIEIHRESTEELIELDLWPNGAVATVLETEGEQITGSVILIDLGAEDPALKIIAVPDVTTDNLVPLMREAAGLAREAGGTVLRWIAEQDEGTAQALAELGATQGEELGRTWQADLLAEWTPQGSGAVVELPIPEDSGEFSFFLGLNDAEGELYAEYGVEVEGDTASLVHNRDGEGTTEELAALVSAVLTKLKAEHSEVQFAETFAATEDEQLARALTSLGFSPVQVSTVEFLLPLS</sequence>
<proteinExistence type="predicted"/>
<evidence type="ECO:0000313" key="2">
    <source>
        <dbReference type="Proteomes" id="UP000517916"/>
    </source>
</evidence>
<organism evidence="1 2">
    <name type="scientific">Kutzneria viridogrisea</name>
    <dbReference type="NCBI Taxonomy" id="47990"/>
    <lineage>
        <taxon>Bacteria</taxon>
        <taxon>Bacillati</taxon>
        <taxon>Actinomycetota</taxon>
        <taxon>Actinomycetes</taxon>
        <taxon>Pseudonocardiales</taxon>
        <taxon>Pseudonocardiaceae</taxon>
        <taxon>Kutzneria</taxon>
    </lineage>
</organism>
<evidence type="ECO:0000313" key="1">
    <source>
        <dbReference type="EMBL" id="MBA8928290.1"/>
    </source>
</evidence>